<gene>
    <name evidence="8" type="ORF">CNYM01_11413</name>
</gene>
<proteinExistence type="predicted"/>
<dbReference type="GO" id="GO:0000981">
    <property type="term" value="F:DNA-binding transcription factor activity, RNA polymerase II-specific"/>
    <property type="evidence" value="ECO:0007669"/>
    <property type="project" value="InterPro"/>
</dbReference>
<sequence length="627" mass="70060">MNTRTVRDRANAVRVECHSRKVRCDLQDSPLHGCANCRRAGVQCIRRDGVRKSRKMTARQRQLTLPRSPTVPAMPSPPSLGTDRTRVEPRILTPARSSELNTRDYQPEGFISHASVLSYDSATEPMTIHDGLPPRIMQARDVLVKATQADTLPAPSLRKALTDAFFEFAFPYFPVVDAEDLSRGDSSILLQQAVCLVGSLMRHDPTSMTLSYSLYEKIETLIHVEFEKDNVFLLQTLCLLSCWAPASPYLVTLHGPWHWTGMAVRLAVQMGIHTQSSYREKDNSGSLRRIFWHLIALGVLIPFTDMSKNSETLMVACWGRPRSLKLADCDVQPIAASDFFTQGVFTTVSLQFTGLMNVIGKLSELNTRRGVPAEAEVESVITSLCEWKSGLPDVLRLYDADGTRRSYHRFTSELHIHYLTAIIIVQMLSKSRHALWRTSHASVLAATCIAELYEEIHYREDSSHLLSINGFMSLVAAIVLVFHRPNSSEKETIRKNGIESICCVLRVMSKKYGGARSVLQRIQGLQLQAERRRSSGHSLQDDASSSSAPWVAESVNAHIRELLPFPLTLDENADILDLAEAGIDRLSDDRVVAATPTPVENGSDAMFSLMDILEMDFDPFDNTSSFV</sequence>
<organism evidence="8 9">
    <name type="scientific">Colletotrichum nymphaeae SA-01</name>
    <dbReference type="NCBI Taxonomy" id="1460502"/>
    <lineage>
        <taxon>Eukaryota</taxon>
        <taxon>Fungi</taxon>
        <taxon>Dikarya</taxon>
        <taxon>Ascomycota</taxon>
        <taxon>Pezizomycotina</taxon>
        <taxon>Sordariomycetes</taxon>
        <taxon>Hypocreomycetidae</taxon>
        <taxon>Glomerellales</taxon>
        <taxon>Glomerellaceae</taxon>
        <taxon>Colletotrichum</taxon>
        <taxon>Colletotrichum acutatum species complex</taxon>
    </lineage>
</organism>
<keyword evidence="3" id="KW-0805">Transcription regulation</keyword>
<accession>A0A135S6T0</accession>
<evidence type="ECO:0000256" key="4">
    <source>
        <dbReference type="ARBA" id="ARBA00023125"/>
    </source>
</evidence>
<dbReference type="Pfam" id="PF04082">
    <property type="entry name" value="Fungal_trans"/>
    <property type="match status" value="1"/>
</dbReference>
<dbReference type="Proteomes" id="UP000070054">
    <property type="component" value="Unassembled WGS sequence"/>
</dbReference>
<dbReference type="InterPro" id="IPR001138">
    <property type="entry name" value="Zn2Cys6_DnaBD"/>
</dbReference>
<evidence type="ECO:0000256" key="2">
    <source>
        <dbReference type="ARBA" id="ARBA00022833"/>
    </source>
</evidence>
<reference evidence="8 9" key="1">
    <citation type="submission" date="2014-02" db="EMBL/GenBank/DDBJ databases">
        <title>The genome sequence of Colletotrichum nymphaeae SA-01.</title>
        <authorList>
            <person name="Baroncelli R."/>
            <person name="Thon M.R."/>
        </authorList>
    </citation>
    <scope>NUCLEOTIDE SEQUENCE [LARGE SCALE GENOMIC DNA]</scope>
    <source>
        <strain evidence="8 9">SA-01</strain>
    </source>
</reference>
<dbReference type="PANTHER" id="PTHR47171:SF3">
    <property type="entry name" value="FARA-RELATED"/>
    <property type="match status" value="1"/>
</dbReference>
<keyword evidence="1" id="KW-0479">Metal-binding</keyword>
<dbReference type="InterPro" id="IPR052073">
    <property type="entry name" value="Amide_Lactam_Regulators"/>
</dbReference>
<dbReference type="PANTHER" id="PTHR47171">
    <property type="entry name" value="FARA-RELATED"/>
    <property type="match status" value="1"/>
</dbReference>
<dbReference type="GO" id="GO:0008270">
    <property type="term" value="F:zinc ion binding"/>
    <property type="evidence" value="ECO:0007669"/>
    <property type="project" value="InterPro"/>
</dbReference>
<dbReference type="GO" id="GO:0003677">
    <property type="term" value="F:DNA binding"/>
    <property type="evidence" value="ECO:0007669"/>
    <property type="project" value="UniProtKB-KW"/>
</dbReference>
<name>A0A135S6T0_9PEZI</name>
<keyword evidence="5" id="KW-0804">Transcription</keyword>
<evidence type="ECO:0000256" key="6">
    <source>
        <dbReference type="ARBA" id="ARBA00023242"/>
    </source>
</evidence>
<protein>
    <recommendedName>
        <fullName evidence="7">Zn(2)-C6 fungal-type domain-containing protein</fullName>
    </recommendedName>
</protein>
<dbReference type="CDD" id="cd00067">
    <property type="entry name" value="GAL4"/>
    <property type="match status" value="1"/>
</dbReference>
<evidence type="ECO:0000256" key="1">
    <source>
        <dbReference type="ARBA" id="ARBA00022723"/>
    </source>
</evidence>
<dbReference type="PROSITE" id="PS50048">
    <property type="entry name" value="ZN2_CY6_FUNGAL_2"/>
    <property type="match status" value="1"/>
</dbReference>
<dbReference type="Gene3D" id="4.10.240.10">
    <property type="entry name" value="Zn(2)-C6 fungal-type DNA-binding domain"/>
    <property type="match status" value="1"/>
</dbReference>
<dbReference type="OrthoDB" id="39175at2759"/>
<keyword evidence="9" id="KW-1185">Reference proteome</keyword>
<evidence type="ECO:0000256" key="3">
    <source>
        <dbReference type="ARBA" id="ARBA00023015"/>
    </source>
</evidence>
<keyword evidence="6" id="KW-0539">Nucleus</keyword>
<dbReference type="SUPFAM" id="SSF57701">
    <property type="entry name" value="Zn2/Cys6 DNA-binding domain"/>
    <property type="match status" value="1"/>
</dbReference>
<comment type="caution">
    <text evidence="8">The sequence shown here is derived from an EMBL/GenBank/DDBJ whole genome shotgun (WGS) entry which is preliminary data.</text>
</comment>
<dbReference type="Pfam" id="PF00172">
    <property type="entry name" value="Zn_clus"/>
    <property type="match status" value="1"/>
</dbReference>
<evidence type="ECO:0000256" key="5">
    <source>
        <dbReference type="ARBA" id="ARBA00023163"/>
    </source>
</evidence>
<evidence type="ECO:0000313" key="9">
    <source>
        <dbReference type="Proteomes" id="UP000070054"/>
    </source>
</evidence>
<dbReference type="InterPro" id="IPR036864">
    <property type="entry name" value="Zn2-C6_fun-type_DNA-bd_sf"/>
</dbReference>
<evidence type="ECO:0000313" key="8">
    <source>
        <dbReference type="EMBL" id="KXH31624.1"/>
    </source>
</evidence>
<dbReference type="EMBL" id="JEMN01001613">
    <property type="protein sequence ID" value="KXH31624.1"/>
    <property type="molecule type" value="Genomic_DNA"/>
</dbReference>
<dbReference type="GO" id="GO:0006351">
    <property type="term" value="P:DNA-templated transcription"/>
    <property type="evidence" value="ECO:0007669"/>
    <property type="project" value="InterPro"/>
</dbReference>
<keyword evidence="4" id="KW-0238">DNA-binding</keyword>
<feature type="domain" description="Zn(2)-C6 fungal-type" evidence="7">
    <location>
        <begin position="17"/>
        <end position="46"/>
    </location>
</feature>
<dbReference type="InterPro" id="IPR007219">
    <property type="entry name" value="XnlR_reg_dom"/>
</dbReference>
<dbReference type="AlphaFoldDB" id="A0A135S6T0"/>
<evidence type="ECO:0000259" key="7">
    <source>
        <dbReference type="PROSITE" id="PS50048"/>
    </source>
</evidence>
<dbReference type="CDD" id="cd12148">
    <property type="entry name" value="fungal_TF_MHR"/>
    <property type="match status" value="1"/>
</dbReference>
<keyword evidence="2" id="KW-0862">Zinc</keyword>